<proteinExistence type="predicted"/>
<dbReference type="Gene3D" id="3.40.50.1820">
    <property type="entry name" value="alpha/beta hydrolase"/>
    <property type="match status" value="1"/>
</dbReference>
<evidence type="ECO:0000313" key="1">
    <source>
        <dbReference type="EMBL" id="ETO17986.1"/>
    </source>
</evidence>
<reference evidence="1 2" key="1">
    <citation type="journal article" date="2013" name="Curr. Biol.">
        <title>The Genome of the Foraminiferan Reticulomyxa filosa.</title>
        <authorList>
            <person name="Glockner G."/>
            <person name="Hulsmann N."/>
            <person name="Schleicher M."/>
            <person name="Noegel A.A."/>
            <person name="Eichinger L."/>
            <person name="Gallinger C."/>
            <person name="Pawlowski J."/>
            <person name="Sierra R."/>
            <person name="Euteneuer U."/>
            <person name="Pillet L."/>
            <person name="Moustafa A."/>
            <person name="Platzer M."/>
            <person name="Groth M."/>
            <person name="Szafranski K."/>
            <person name="Schliwa M."/>
        </authorList>
    </citation>
    <scope>NUCLEOTIDE SEQUENCE [LARGE SCALE GENOMIC DNA]</scope>
</reference>
<evidence type="ECO:0000313" key="2">
    <source>
        <dbReference type="Proteomes" id="UP000023152"/>
    </source>
</evidence>
<organism evidence="1 2">
    <name type="scientific">Reticulomyxa filosa</name>
    <dbReference type="NCBI Taxonomy" id="46433"/>
    <lineage>
        <taxon>Eukaryota</taxon>
        <taxon>Sar</taxon>
        <taxon>Rhizaria</taxon>
        <taxon>Retaria</taxon>
        <taxon>Foraminifera</taxon>
        <taxon>Monothalamids</taxon>
        <taxon>Reticulomyxidae</taxon>
        <taxon>Reticulomyxa</taxon>
    </lineage>
</organism>
<dbReference type="AlphaFoldDB" id="X6MWH9"/>
<comment type="caution">
    <text evidence="1">The sequence shown here is derived from an EMBL/GenBank/DDBJ whole genome shotgun (WGS) entry which is preliminary data.</text>
</comment>
<accession>X6MWH9</accession>
<dbReference type="EMBL" id="ASPP01015669">
    <property type="protein sequence ID" value="ETO17986.1"/>
    <property type="molecule type" value="Genomic_DNA"/>
</dbReference>
<gene>
    <name evidence="1" type="ORF">RFI_19309</name>
</gene>
<sequence>MQVAQYRKDIEKRNAAMAEIFQLMLHKGCKDDTFLKECVQSSLRYRRPPITVMQQFSALSRFDGKPHLAHFGKNFAKQANTTDDDSNNDAFVLVIHGTNDNVLDFRNSVYIHKQLPGNCSRLVLLDDEGHLVHYTQKGLSAIINALKNFDSKCCSKKDSCTCHIEKGALHLLAKM</sequence>
<name>X6MWH9_RETFI</name>
<dbReference type="SUPFAM" id="SSF53474">
    <property type="entry name" value="alpha/beta-Hydrolases"/>
    <property type="match status" value="1"/>
</dbReference>
<protein>
    <submittedName>
        <fullName evidence="1">Uncharacterized protein</fullName>
    </submittedName>
</protein>
<dbReference type="Proteomes" id="UP000023152">
    <property type="component" value="Unassembled WGS sequence"/>
</dbReference>
<keyword evidence="2" id="KW-1185">Reference proteome</keyword>
<dbReference type="InterPro" id="IPR029058">
    <property type="entry name" value="AB_hydrolase_fold"/>
</dbReference>